<sequence length="162" mass="18327">MNSSTVCLHLCVCRTDPLAGRMQLRIGAGPRKTPSASLANYWKAREGKEREGKGREGKGREGKGREGKGREGKEREEKGRQGRLQFATNLSQRRAEAARKGVAPRVTDRELHANLSTTNVSLRMRNGKINRLGKKGKSIETGYFTYENRHELRQVWFIFVTL</sequence>
<gene>
    <name evidence="2" type="ORF">K0M31_003675</name>
</gene>
<feature type="region of interest" description="Disordered" evidence="1">
    <location>
        <begin position="26"/>
        <end position="104"/>
    </location>
</feature>
<reference evidence="2" key="1">
    <citation type="submission" date="2021-10" db="EMBL/GenBank/DDBJ databases">
        <title>Melipona bicolor Genome sequencing and assembly.</title>
        <authorList>
            <person name="Araujo N.S."/>
            <person name="Arias M.C."/>
        </authorList>
    </citation>
    <scope>NUCLEOTIDE SEQUENCE</scope>
    <source>
        <strain evidence="2">USP_2M_L1-L4_2017</strain>
        <tissue evidence="2">Whole body</tissue>
    </source>
</reference>
<evidence type="ECO:0000256" key="1">
    <source>
        <dbReference type="SAM" id="MobiDB-lite"/>
    </source>
</evidence>
<proteinExistence type="predicted"/>
<evidence type="ECO:0000313" key="2">
    <source>
        <dbReference type="EMBL" id="KAK1127127.1"/>
    </source>
</evidence>
<accession>A0AA40KNU9</accession>
<dbReference type="AlphaFoldDB" id="A0AA40KNU9"/>
<organism evidence="2 3">
    <name type="scientific">Melipona bicolor</name>
    <dbReference type="NCBI Taxonomy" id="60889"/>
    <lineage>
        <taxon>Eukaryota</taxon>
        <taxon>Metazoa</taxon>
        <taxon>Ecdysozoa</taxon>
        <taxon>Arthropoda</taxon>
        <taxon>Hexapoda</taxon>
        <taxon>Insecta</taxon>
        <taxon>Pterygota</taxon>
        <taxon>Neoptera</taxon>
        <taxon>Endopterygota</taxon>
        <taxon>Hymenoptera</taxon>
        <taxon>Apocrita</taxon>
        <taxon>Aculeata</taxon>
        <taxon>Apoidea</taxon>
        <taxon>Anthophila</taxon>
        <taxon>Apidae</taxon>
        <taxon>Melipona</taxon>
    </lineage>
</organism>
<keyword evidence="3" id="KW-1185">Reference proteome</keyword>
<evidence type="ECO:0000313" key="3">
    <source>
        <dbReference type="Proteomes" id="UP001177670"/>
    </source>
</evidence>
<dbReference type="Proteomes" id="UP001177670">
    <property type="component" value="Unassembled WGS sequence"/>
</dbReference>
<name>A0AA40KNU9_9HYME</name>
<dbReference type="EMBL" id="JAHYIQ010000012">
    <property type="protein sequence ID" value="KAK1127127.1"/>
    <property type="molecule type" value="Genomic_DNA"/>
</dbReference>
<comment type="caution">
    <text evidence="2">The sequence shown here is derived from an EMBL/GenBank/DDBJ whole genome shotgun (WGS) entry which is preliminary data.</text>
</comment>
<feature type="compositionally biased region" description="Basic and acidic residues" evidence="1">
    <location>
        <begin position="43"/>
        <end position="80"/>
    </location>
</feature>
<protein>
    <submittedName>
        <fullName evidence="2">Uncharacterized protein</fullName>
    </submittedName>
</protein>